<dbReference type="Proteomes" id="UP000664417">
    <property type="component" value="Unassembled WGS sequence"/>
</dbReference>
<sequence length="344" mass="39325">MLLAMALFLWTTPQSHMIELEEQEGFQLVNLHNAQIAQDGSILLAAGKELRHWDGQGRLLRKITGGPGKVDFEMIMTFVWDANRGIYWIVDGFKSHFHFFDRDGNYLGSDYPYDPEDPAAKPTQYQRLNLVGSRVFAQDNSEMAARMPGRPTIFQLLEVEVTKDGVDLKKVGPTCYPVRPMLLSYNYSFKRHWLVQKGFSKNFFVVDELSTAILEYGPQPGQDISDGIVREVSRLPLTMEDWVGSKPPNQFVSLTSRRDQVNWMLSFSRLTGLYRLEQDFLVGYSIPSREGELGLLALQRVNRKGRRMGDKVIIDGILIGTHENRAMVLVTQNREPTGIKIYQF</sequence>
<accession>A0A8J7U680</accession>
<dbReference type="AlphaFoldDB" id="A0A8J7U680"/>
<comment type="caution">
    <text evidence="1">The sequence shown here is derived from an EMBL/GenBank/DDBJ whole genome shotgun (WGS) entry which is preliminary data.</text>
</comment>
<proteinExistence type="predicted"/>
<keyword evidence="2" id="KW-1185">Reference proteome</keyword>
<gene>
    <name evidence="1" type="ORF">J3U88_16570</name>
</gene>
<dbReference type="RefSeq" id="WP_207860044.1">
    <property type="nucleotide sequence ID" value="NZ_JAFREP010000015.1"/>
</dbReference>
<evidence type="ECO:0008006" key="3">
    <source>
        <dbReference type="Google" id="ProtNLM"/>
    </source>
</evidence>
<organism evidence="1 2">
    <name type="scientific">Acanthopleuribacter pedis</name>
    <dbReference type="NCBI Taxonomy" id="442870"/>
    <lineage>
        <taxon>Bacteria</taxon>
        <taxon>Pseudomonadati</taxon>
        <taxon>Acidobacteriota</taxon>
        <taxon>Holophagae</taxon>
        <taxon>Acanthopleuribacterales</taxon>
        <taxon>Acanthopleuribacteraceae</taxon>
        <taxon>Acanthopleuribacter</taxon>
    </lineage>
</organism>
<protein>
    <recommendedName>
        <fullName evidence="3">6-bladed beta-propeller</fullName>
    </recommendedName>
</protein>
<name>A0A8J7U680_9BACT</name>
<reference evidence="1" key="1">
    <citation type="submission" date="2021-03" db="EMBL/GenBank/DDBJ databases">
        <authorList>
            <person name="Wang G."/>
        </authorList>
    </citation>
    <scope>NUCLEOTIDE SEQUENCE</scope>
    <source>
        <strain evidence="1">KCTC 12899</strain>
    </source>
</reference>
<dbReference type="EMBL" id="JAFREP010000015">
    <property type="protein sequence ID" value="MBO1320091.1"/>
    <property type="molecule type" value="Genomic_DNA"/>
</dbReference>
<evidence type="ECO:0000313" key="1">
    <source>
        <dbReference type="EMBL" id="MBO1320091.1"/>
    </source>
</evidence>
<evidence type="ECO:0000313" key="2">
    <source>
        <dbReference type="Proteomes" id="UP000664417"/>
    </source>
</evidence>